<dbReference type="InterPro" id="IPR005302">
    <property type="entry name" value="MoCF_Sase_C"/>
</dbReference>
<organism evidence="3 4">
    <name type="scientific">Kocuria rosea subsp. polaris</name>
    <dbReference type="NCBI Taxonomy" id="136273"/>
    <lineage>
        <taxon>Bacteria</taxon>
        <taxon>Bacillati</taxon>
        <taxon>Actinomycetota</taxon>
        <taxon>Actinomycetes</taxon>
        <taxon>Micrococcales</taxon>
        <taxon>Micrococcaceae</taxon>
        <taxon>Kocuria</taxon>
    </lineage>
</organism>
<accession>A0A0A6VW00</accession>
<feature type="region of interest" description="Disordered" evidence="1">
    <location>
        <begin position="1"/>
        <end position="49"/>
    </location>
</feature>
<sequence>MTGRVHSVNVGRSEVSPARPNRATGIRKRPVDGPVEVRDPGPRRGGVGSGLAGDFIGDGKYHGGTDQAVYAFAREELDFWAQELGREIPDGSFGENLTLSGVDVDDARLGDVWRIGGVLLQVTDARIPCGTFRASMEVRGWLRRFTERGRSGAYLKVLEPGTLRAGLPVELTRRAGHGVGVADAFRAQTTERHRMPELLRAGEDLCEQLRLRVEKEQRAAGRRDE</sequence>
<dbReference type="Gene3D" id="2.40.33.20">
    <property type="entry name" value="PK beta-barrel domain-like"/>
    <property type="match status" value="1"/>
</dbReference>
<dbReference type="GO" id="GO:0030151">
    <property type="term" value="F:molybdenum ion binding"/>
    <property type="evidence" value="ECO:0007669"/>
    <property type="project" value="InterPro"/>
</dbReference>
<dbReference type="Proteomes" id="UP000030466">
    <property type="component" value="Unassembled WGS sequence"/>
</dbReference>
<dbReference type="AlphaFoldDB" id="A0A0A6VW00"/>
<dbReference type="Pfam" id="PF03473">
    <property type="entry name" value="MOSC"/>
    <property type="match status" value="1"/>
</dbReference>
<comment type="caution">
    <text evidence="3">The sequence shown here is derived from an EMBL/GenBank/DDBJ whole genome shotgun (WGS) entry which is preliminary data.</text>
</comment>
<dbReference type="PANTHER" id="PTHR30212:SF2">
    <property type="entry name" value="PROTEIN YIIM"/>
    <property type="match status" value="1"/>
</dbReference>
<evidence type="ECO:0000256" key="1">
    <source>
        <dbReference type="SAM" id="MobiDB-lite"/>
    </source>
</evidence>
<dbReference type="PANTHER" id="PTHR30212">
    <property type="entry name" value="PROTEIN YIIM"/>
    <property type="match status" value="1"/>
</dbReference>
<dbReference type="RefSeq" id="WP_035924317.1">
    <property type="nucleotide sequence ID" value="NZ_JSUH01000003.1"/>
</dbReference>
<evidence type="ECO:0000313" key="4">
    <source>
        <dbReference type="Proteomes" id="UP000030466"/>
    </source>
</evidence>
<reference evidence="3 4" key="1">
    <citation type="journal article" date="2003" name="Int. J. Syst. Evol. Microbiol.">
        <title>Kocuria polaris sp. nov., an orange-pigmented psychrophilic bacterium isolated from an Antarctic cyanobacterial mat sample.</title>
        <authorList>
            <person name="Reddy G.S."/>
            <person name="Prakash J.S."/>
            <person name="Prabahar V."/>
            <person name="Matsumoto G.I."/>
            <person name="Stackebrandt E."/>
            <person name="Shivaji S."/>
        </authorList>
    </citation>
    <scope>NUCLEOTIDE SEQUENCE [LARGE SCALE GENOMIC DNA]</scope>
    <source>
        <strain evidence="3 4">CMS 76or</strain>
    </source>
</reference>
<feature type="compositionally biased region" description="Basic and acidic residues" evidence="1">
    <location>
        <begin position="29"/>
        <end position="42"/>
    </location>
</feature>
<proteinExistence type="predicted"/>
<dbReference type="OrthoDB" id="9786134at2"/>
<name>A0A0A6VW00_KOCRO</name>
<dbReference type="InterPro" id="IPR052353">
    <property type="entry name" value="Benzoxazolinone_Detox_Enz"/>
</dbReference>
<gene>
    <name evidence="3" type="ORF">GY22_04575</name>
</gene>
<dbReference type="EMBL" id="JSUH01000003">
    <property type="protein sequence ID" value="KHD98338.1"/>
    <property type="molecule type" value="Genomic_DNA"/>
</dbReference>
<dbReference type="SUPFAM" id="SSF50800">
    <property type="entry name" value="PK beta-barrel domain-like"/>
    <property type="match status" value="1"/>
</dbReference>
<dbReference type="GO" id="GO:0030170">
    <property type="term" value="F:pyridoxal phosphate binding"/>
    <property type="evidence" value="ECO:0007669"/>
    <property type="project" value="InterPro"/>
</dbReference>
<dbReference type="InterPro" id="IPR011037">
    <property type="entry name" value="Pyrv_Knase-like_insert_dom_sf"/>
</dbReference>
<keyword evidence="4" id="KW-1185">Reference proteome</keyword>
<feature type="domain" description="MOSC" evidence="2">
    <location>
        <begin position="29"/>
        <end position="172"/>
    </location>
</feature>
<dbReference type="PROSITE" id="PS51340">
    <property type="entry name" value="MOSC"/>
    <property type="match status" value="1"/>
</dbReference>
<protein>
    <submittedName>
        <fullName evidence="3">Molybdenum cofactor biosysynthesis protein</fullName>
    </submittedName>
</protein>
<dbReference type="GO" id="GO:0003824">
    <property type="term" value="F:catalytic activity"/>
    <property type="evidence" value="ECO:0007669"/>
    <property type="project" value="InterPro"/>
</dbReference>
<evidence type="ECO:0000313" key="3">
    <source>
        <dbReference type="EMBL" id="KHD98338.1"/>
    </source>
</evidence>
<evidence type="ECO:0000259" key="2">
    <source>
        <dbReference type="PROSITE" id="PS51340"/>
    </source>
</evidence>